<dbReference type="AlphaFoldDB" id="A0A7J9N6G1"/>
<evidence type="ECO:0000256" key="1">
    <source>
        <dbReference type="SAM" id="MobiDB-lite"/>
    </source>
</evidence>
<protein>
    <submittedName>
        <fullName evidence="2">Uncharacterized protein</fullName>
    </submittedName>
</protein>
<evidence type="ECO:0000313" key="2">
    <source>
        <dbReference type="EMBL" id="MBA0878895.1"/>
    </source>
</evidence>
<comment type="caution">
    <text evidence="2">The sequence shown here is derived from an EMBL/GenBank/DDBJ whole genome shotgun (WGS) entry which is preliminary data.</text>
</comment>
<feature type="region of interest" description="Disordered" evidence="1">
    <location>
        <begin position="142"/>
        <end position="163"/>
    </location>
</feature>
<sequence>MILLTRSWVLRSICVFELSLFFFICGKLGHGESFCPFRLRIEPSKIIFGWDLSLRVVVGRRTLEVSKWLRETNGLQYFAEKLQKVAGEQHNWRKWGEDGLAINGFGKGPMDMVLEEENDVVVLVEGKKRQKVVEEPFDFLRSKEGSSSKHLSASSGDQSSRDQ</sequence>
<name>A0A7J9N6G1_GOSSC</name>
<organism evidence="2 3">
    <name type="scientific">Gossypium schwendimanii</name>
    <name type="common">Cotton</name>
    <dbReference type="NCBI Taxonomy" id="34291"/>
    <lineage>
        <taxon>Eukaryota</taxon>
        <taxon>Viridiplantae</taxon>
        <taxon>Streptophyta</taxon>
        <taxon>Embryophyta</taxon>
        <taxon>Tracheophyta</taxon>
        <taxon>Spermatophyta</taxon>
        <taxon>Magnoliopsida</taxon>
        <taxon>eudicotyledons</taxon>
        <taxon>Gunneridae</taxon>
        <taxon>Pentapetalae</taxon>
        <taxon>rosids</taxon>
        <taxon>malvids</taxon>
        <taxon>Malvales</taxon>
        <taxon>Malvaceae</taxon>
        <taxon>Malvoideae</taxon>
        <taxon>Gossypium</taxon>
    </lineage>
</organism>
<dbReference type="OrthoDB" id="10493428at2759"/>
<keyword evidence="3" id="KW-1185">Reference proteome</keyword>
<proteinExistence type="predicted"/>
<accession>A0A7J9N6G1</accession>
<dbReference type="EMBL" id="JABFAF010273375">
    <property type="protein sequence ID" value="MBA0878895.1"/>
    <property type="molecule type" value="Genomic_DNA"/>
</dbReference>
<reference evidence="2 3" key="1">
    <citation type="journal article" date="2019" name="Genome Biol. Evol.">
        <title>Insights into the evolution of the New World diploid cottons (Gossypium, subgenus Houzingenia) based on genome sequencing.</title>
        <authorList>
            <person name="Grover C.E."/>
            <person name="Arick M.A. 2nd"/>
            <person name="Thrash A."/>
            <person name="Conover J.L."/>
            <person name="Sanders W.S."/>
            <person name="Peterson D.G."/>
            <person name="Frelichowski J.E."/>
            <person name="Scheffler J.A."/>
            <person name="Scheffler B.E."/>
            <person name="Wendel J.F."/>
        </authorList>
    </citation>
    <scope>NUCLEOTIDE SEQUENCE [LARGE SCALE GENOMIC DNA]</scope>
    <source>
        <strain evidence="2">1</strain>
        <tissue evidence="2">Leaf</tissue>
    </source>
</reference>
<dbReference type="Proteomes" id="UP000593576">
    <property type="component" value="Unassembled WGS sequence"/>
</dbReference>
<gene>
    <name evidence="2" type="ORF">Goshw_012075</name>
</gene>
<evidence type="ECO:0000313" key="3">
    <source>
        <dbReference type="Proteomes" id="UP000593576"/>
    </source>
</evidence>